<dbReference type="GO" id="GO:0003755">
    <property type="term" value="F:peptidyl-prolyl cis-trans isomerase activity"/>
    <property type="evidence" value="ECO:0007669"/>
    <property type="project" value="InterPro"/>
</dbReference>
<dbReference type="PROSITE" id="PS50072">
    <property type="entry name" value="CSA_PPIASE_2"/>
    <property type="match status" value="1"/>
</dbReference>
<accession>A0A1I8P958</accession>
<evidence type="ECO:0000259" key="2">
    <source>
        <dbReference type="PROSITE" id="PS50072"/>
    </source>
</evidence>
<name>A0A1I8P958_STOCA</name>
<evidence type="ECO:0000313" key="3">
    <source>
        <dbReference type="EnsemblMetazoa" id="SCAU005947-PA"/>
    </source>
</evidence>
<evidence type="ECO:0000256" key="1">
    <source>
        <dbReference type="ARBA" id="ARBA00008315"/>
    </source>
</evidence>
<dbReference type="InterPro" id="IPR029488">
    <property type="entry name" value="Hmw/CFAP97"/>
</dbReference>
<sequence length="326" mass="37515">MSRKISHMDMNPKYMRAFQIAHKKSIANAQSKVDMKPTKLMTNTFLNVNKLKDDFMASKRILDSNIQLLRRINHIQRTHGKIDNYNKYKGQRSTYLERANKRIEEIQKENLALGCRLLKVKSSLDTRRCEGLLQVKRHPIRLNDNMVKAYMSATHIPERSIMEPLLRPHIYLDLYVKNLRPLGRLNLHLYTEACPDLILEFVRICTYHASEKLQFVRIFPSLWIEGKLMVENSALHGKHYEYSHAESLNHSQNIGVLSFSSNNLKGFPSGCLSFTISFKTLPISQNECIPFGVISNGLKILNSLPDYGSKNGKTKKEIIVVDCGVL</sequence>
<evidence type="ECO:0000313" key="4">
    <source>
        <dbReference type="Proteomes" id="UP000095300"/>
    </source>
</evidence>
<dbReference type="EnsemblMetazoa" id="SCAU005947-RA">
    <property type="protein sequence ID" value="SCAU005947-PA"/>
    <property type="gene ID" value="SCAU005947"/>
</dbReference>
<dbReference type="Pfam" id="PF00160">
    <property type="entry name" value="Pro_isomerase"/>
    <property type="match status" value="1"/>
</dbReference>
<proteinExistence type="inferred from homology"/>
<comment type="similarity">
    <text evidence="1">Belongs to the CFAP97 family.</text>
</comment>
<dbReference type="STRING" id="35570.A0A1I8P958"/>
<dbReference type="VEuPathDB" id="VectorBase:SCAU005947"/>
<gene>
    <name evidence="3" type="primary">106095251</name>
</gene>
<dbReference type="KEGG" id="scac:106095251"/>
<dbReference type="Gene3D" id="2.40.100.10">
    <property type="entry name" value="Cyclophilin-like"/>
    <property type="match status" value="1"/>
</dbReference>
<dbReference type="InterPro" id="IPR002130">
    <property type="entry name" value="Cyclophilin-type_PPIase_dom"/>
</dbReference>
<feature type="domain" description="PPIase cyclophilin-type" evidence="2">
    <location>
        <begin position="180"/>
        <end position="325"/>
    </location>
</feature>
<dbReference type="InterPro" id="IPR029000">
    <property type="entry name" value="Cyclophilin-like_dom_sf"/>
</dbReference>
<dbReference type="OrthoDB" id="193499at2759"/>
<dbReference type="AlphaFoldDB" id="A0A1I8P958"/>
<dbReference type="SUPFAM" id="SSF50891">
    <property type="entry name" value="Cyclophilin-like"/>
    <property type="match status" value="1"/>
</dbReference>
<dbReference type="Pfam" id="PF13879">
    <property type="entry name" value="Hmw_CFAP97"/>
    <property type="match status" value="1"/>
</dbReference>
<protein>
    <recommendedName>
        <fullName evidence="2">PPIase cyclophilin-type domain-containing protein</fullName>
    </recommendedName>
</protein>
<organism evidence="3 4">
    <name type="scientific">Stomoxys calcitrans</name>
    <name type="common">Stable fly</name>
    <name type="synonym">Conops calcitrans</name>
    <dbReference type="NCBI Taxonomy" id="35570"/>
    <lineage>
        <taxon>Eukaryota</taxon>
        <taxon>Metazoa</taxon>
        <taxon>Ecdysozoa</taxon>
        <taxon>Arthropoda</taxon>
        <taxon>Hexapoda</taxon>
        <taxon>Insecta</taxon>
        <taxon>Pterygota</taxon>
        <taxon>Neoptera</taxon>
        <taxon>Endopterygota</taxon>
        <taxon>Diptera</taxon>
        <taxon>Brachycera</taxon>
        <taxon>Muscomorpha</taxon>
        <taxon>Muscoidea</taxon>
        <taxon>Muscidae</taxon>
        <taxon>Stomoxys</taxon>
    </lineage>
</organism>
<dbReference type="Proteomes" id="UP000095300">
    <property type="component" value="Unassembled WGS sequence"/>
</dbReference>
<keyword evidence="4" id="KW-1185">Reference proteome</keyword>
<reference evidence="3" key="1">
    <citation type="submission" date="2020-05" db="UniProtKB">
        <authorList>
            <consortium name="EnsemblMetazoa"/>
        </authorList>
    </citation>
    <scope>IDENTIFICATION</scope>
    <source>
        <strain evidence="3">USDA</strain>
    </source>
</reference>